<proteinExistence type="predicted"/>
<dbReference type="Proteomes" id="UP000317940">
    <property type="component" value="Unassembled WGS sequence"/>
</dbReference>
<dbReference type="RefSeq" id="WP_145908862.1">
    <property type="nucleotide sequence ID" value="NZ_BAAAMZ010000033.1"/>
</dbReference>
<protein>
    <recommendedName>
        <fullName evidence="4">Beta/gamma crystallin</fullName>
    </recommendedName>
</protein>
<evidence type="ECO:0000256" key="1">
    <source>
        <dbReference type="SAM" id="SignalP"/>
    </source>
</evidence>
<gene>
    <name evidence="2" type="ORF">FHX73_12361</name>
</gene>
<name>A0A561TVW4_9ACTN</name>
<comment type="caution">
    <text evidence="2">The sequence shown here is derived from an EMBL/GenBank/DDBJ whole genome shotgun (WGS) entry which is preliminary data.</text>
</comment>
<organism evidence="2 3">
    <name type="scientific">Kitasatospora viridis</name>
    <dbReference type="NCBI Taxonomy" id="281105"/>
    <lineage>
        <taxon>Bacteria</taxon>
        <taxon>Bacillati</taxon>
        <taxon>Actinomycetota</taxon>
        <taxon>Actinomycetes</taxon>
        <taxon>Kitasatosporales</taxon>
        <taxon>Streptomycetaceae</taxon>
        <taxon>Kitasatospora</taxon>
    </lineage>
</organism>
<feature type="signal peptide" evidence="1">
    <location>
        <begin position="1"/>
        <end position="30"/>
    </location>
</feature>
<keyword evidence="3" id="KW-1185">Reference proteome</keyword>
<evidence type="ECO:0008006" key="4">
    <source>
        <dbReference type="Google" id="ProtNLM"/>
    </source>
</evidence>
<reference evidence="2 3" key="1">
    <citation type="submission" date="2019-06" db="EMBL/GenBank/DDBJ databases">
        <title>Sequencing the genomes of 1000 actinobacteria strains.</title>
        <authorList>
            <person name="Klenk H.-P."/>
        </authorList>
    </citation>
    <scope>NUCLEOTIDE SEQUENCE [LARGE SCALE GENOMIC DNA]</scope>
    <source>
        <strain evidence="2 3">DSM 44826</strain>
    </source>
</reference>
<keyword evidence="1" id="KW-0732">Signal</keyword>
<sequence length="109" mass="11416">MRMKRMAGAIAATTAALTGLGLVGATTASASTPSVDCSHYHQAMYETGFGKQYCFQYSGGTGNTVSVDGPAEVWATGSYAVTVFYPGGYSVRLLPGQHSDFAEIDSFQI</sequence>
<evidence type="ECO:0000313" key="3">
    <source>
        <dbReference type="Proteomes" id="UP000317940"/>
    </source>
</evidence>
<feature type="chain" id="PRO_5022059843" description="Beta/gamma crystallin" evidence="1">
    <location>
        <begin position="31"/>
        <end position="109"/>
    </location>
</feature>
<dbReference type="AlphaFoldDB" id="A0A561TVW4"/>
<accession>A0A561TVW4</accession>
<dbReference type="EMBL" id="VIWT01000002">
    <property type="protein sequence ID" value="TWF91249.1"/>
    <property type="molecule type" value="Genomic_DNA"/>
</dbReference>
<evidence type="ECO:0000313" key="2">
    <source>
        <dbReference type="EMBL" id="TWF91249.1"/>
    </source>
</evidence>